<dbReference type="Proteomes" id="UP001178507">
    <property type="component" value="Unassembled WGS sequence"/>
</dbReference>
<evidence type="ECO:0000256" key="1">
    <source>
        <dbReference type="SAM" id="MobiDB-lite"/>
    </source>
</evidence>
<sequence>MVVYEVILNVNISIVEDAYHEAKQRLSDERYMSRQRNEEPELFPDRVRRALEEESPELDTLELLYGHHVHSDAERSSAEPNFHQRLHPHAPHGSDATDTSESSGLFSRTVSGKYISPRLLESPKLQRALVSTFAETRQRAQSLPARGFTEMPADPRSSVDGSSGAEQLNVSLGTSSSSAESRGGLELCKEDNPPGPETEMQCVVVLPPDVVDALVQLQRSSQQLRSQAGSRISAFERGLGLDLETWGCDLGLDHFSLGMVQDQLEKQSEELANMDQKWGNRLDHLQQQVIDLQKKNDEGTSPRACGPPSPLRQAQSPSAAGEPSMLVVLGGWAEGERRAWVQEQLSRLVEAAGVKEAVHEIEFFGKRPRCAKIHLVFAEGSGISAKRAVQKKVIEKLRGQQWIPRGMQKAVWVVPDRSPEQRCVSRAMAKIGSFMQEVCGKPRDLLEVDNWGIARAYCGDFKITGMSSGPRPTAPPRDDEMVVWVERDDSTGTSIWLDMLALCKGLGATNPAEMLQKWRGFQK</sequence>
<proteinExistence type="predicted"/>
<evidence type="ECO:0000313" key="3">
    <source>
        <dbReference type="Proteomes" id="UP001178507"/>
    </source>
</evidence>
<protein>
    <submittedName>
        <fullName evidence="2">Uncharacterized protein</fullName>
    </submittedName>
</protein>
<dbReference type="AlphaFoldDB" id="A0AA36I4U3"/>
<gene>
    <name evidence="2" type="ORF">EVOR1521_LOCUS8878</name>
</gene>
<evidence type="ECO:0000313" key="2">
    <source>
        <dbReference type="EMBL" id="CAJ1381088.1"/>
    </source>
</evidence>
<feature type="region of interest" description="Disordered" evidence="1">
    <location>
        <begin position="70"/>
        <end position="104"/>
    </location>
</feature>
<organism evidence="2 3">
    <name type="scientific">Effrenium voratum</name>
    <dbReference type="NCBI Taxonomy" id="2562239"/>
    <lineage>
        <taxon>Eukaryota</taxon>
        <taxon>Sar</taxon>
        <taxon>Alveolata</taxon>
        <taxon>Dinophyceae</taxon>
        <taxon>Suessiales</taxon>
        <taxon>Symbiodiniaceae</taxon>
        <taxon>Effrenium</taxon>
    </lineage>
</organism>
<dbReference type="EMBL" id="CAUJNA010000779">
    <property type="protein sequence ID" value="CAJ1381088.1"/>
    <property type="molecule type" value="Genomic_DNA"/>
</dbReference>
<reference evidence="2" key="1">
    <citation type="submission" date="2023-08" db="EMBL/GenBank/DDBJ databases">
        <authorList>
            <person name="Chen Y."/>
            <person name="Shah S."/>
            <person name="Dougan E. K."/>
            <person name="Thang M."/>
            <person name="Chan C."/>
        </authorList>
    </citation>
    <scope>NUCLEOTIDE SEQUENCE</scope>
</reference>
<comment type="caution">
    <text evidence="2">The sequence shown here is derived from an EMBL/GenBank/DDBJ whole genome shotgun (WGS) entry which is preliminary data.</text>
</comment>
<feature type="region of interest" description="Disordered" evidence="1">
    <location>
        <begin position="140"/>
        <end position="185"/>
    </location>
</feature>
<keyword evidence="3" id="KW-1185">Reference proteome</keyword>
<name>A0AA36I4U3_9DINO</name>
<accession>A0AA36I4U3</accession>
<feature type="compositionally biased region" description="Polar residues" evidence="1">
    <location>
        <begin position="159"/>
        <end position="180"/>
    </location>
</feature>
<feature type="region of interest" description="Disordered" evidence="1">
    <location>
        <begin position="295"/>
        <end position="320"/>
    </location>
</feature>